<dbReference type="PANTHER" id="PTHR22168:SF7">
    <property type="entry name" value="TRANSMEMBRANE PROTEIN 26-LIKE"/>
    <property type="match status" value="1"/>
</dbReference>
<evidence type="ECO:0000313" key="2">
    <source>
        <dbReference type="RefSeq" id="XP_022104175.1"/>
    </source>
</evidence>
<dbReference type="InterPro" id="IPR019169">
    <property type="entry name" value="Transmembrane_26"/>
</dbReference>
<proteinExistence type="predicted"/>
<keyword evidence="1" id="KW-1185">Reference proteome</keyword>
<dbReference type="PANTHER" id="PTHR22168">
    <property type="entry name" value="TMEM26 PROTEIN"/>
    <property type="match status" value="1"/>
</dbReference>
<dbReference type="Proteomes" id="UP000694845">
    <property type="component" value="Unplaced"/>
</dbReference>
<protein>
    <submittedName>
        <fullName evidence="2">Transmembrane protein 26-like</fullName>
    </submittedName>
</protein>
<name>A0A8B7ZH24_ACAPL</name>
<dbReference type="OrthoDB" id="10042902at2759"/>
<sequence length="336" mass="38113">MFCPGVVVFLIGSVPAIWLLELEIYELRSTSKRTTEEGVMVDDVNKVYGVIIEWILITEQMLPLLLIVGRWLLPKGAITRDELSQLLLVYFATASDIIEFFDGFKEPAIRYNRQLVVTLLTLWSWSLLQFSLVTTATRSSVTKPTGQSESTSTTTTQARRKGLLQRAVFKRFPRLAASRAVAPVCPANPLLRDPVEGLIIPVKPEHEVREDATPACTCLESDVWSVVASIILQDGPFLVFRLTLITHFRAYSHTNIFFTCKNLIVVALQAYRVLVLYAERREKQRRDRKRKEKLAKRLAELKKQGYSFPPELEADIVVADDTSDLDPYVAAMLRPE</sequence>
<dbReference type="RefSeq" id="XP_022104175.1">
    <property type="nucleotide sequence ID" value="XM_022248483.1"/>
</dbReference>
<dbReference type="KEGG" id="aplc:110986542"/>
<dbReference type="GeneID" id="110986542"/>
<dbReference type="Pfam" id="PF09772">
    <property type="entry name" value="Tmem26"/>
    <property type="match status" value="2"/>
</dbReference>
<reference evidence="2" key="1">
    <citation type="submission" date="2025-08" db="UniProtKB">
        <authorList>
            <consortium name="RefSeq"/>
        </authorList>
    </citation>
    <scope>IDENTIFICATION</scope>
</reference>
<dbReference type="AlphaFoldDB" id="A0A8B7ZH24"/>
<gene>
    <name evidence="2" type="primary">LOC110986542</name>
</gene>
<evidence type="ECO:0000313" key="1">
    <source>
        <dbReference type="Proteomes" id="UP000694845"/>
    </source>
</evidence>
<accession>A0A8B7ZH24</accession>
<dbReference type="OMA" id="CLESEIW"/>
<organism evidence="1 2">
    <name type="scientific">Acanthaster planci</name>
    <name type="common">Crown-of-thorns starfish</name>
    <dbReference type="NCBI Taxonomy" id="133434"/>
    <lineage>
        <taxon>Eukaryota</taxon>
        <taxon>Metazoa</taxon>
        <taxon>Echinodermata</taxon>
        <taxon>Eleutherozoa</taxon>
        <taxon>Asterozoa</taxon>
        <taxon>Asteroidea</taxon>
        <taxon>Valvatacea</taxon>
        <taxon>Valvatida</taxon>
        <taxon>Acanthasteridae</taxon>
        <taxon>Acanthaster</taxon>
    </lineage>
</organism>